<dbReference type="Proteomes" id="UP000298652">
    <property type="component" value="Chromosome 4"/>
</dbReference>
<proteinExistence type="predicted"/>
<accession>A0A4U6V1S5</accession>
<name>A0A4U6V1S5_SETVI</name>
<protein>
    <submittedName>
        <fullName evidence="1">Uncharacterized protein</fullName>
    </submittedName>
</protein>
<dbReference type="EMBL" id="CM016555">
    <property type="protein sequence ID" value="TKW23001.1"/>
    <property type="molecule type" value="Genomic_DNA"/>
</dbReference>
<reference evidence="1" key="1">
    <citation type="submission" date="2019-03" db="EMBL/GenBank/DDBJ databases">
        <title>WGS assembly of Setaria viridis.</title>
        <authorList>
            <person name="Huang P."/>
            <person name="Jenkins J."/>
            <person name="Grimwood J."/>
            <person name="Barry K."/>
            <person name="Healey A."/>
            <person name="Mamidi S."/>
            <person name="Sreedasyam A."/>
            <person name="Shu S."/>
            <person name="Feldman M."/>
            <person name="Wu J."/>
            <person name="Yu Y."/>
            <person name="Chen C."/>
            <person name="Johnson J."/>
            <person name="Rokhsar D."/>
            <person name="Baxter I."/>
            <person name="Schmutz J."/>
            <person name="Brutnell T."/>
            <person name="Kellogg E."/>
        </authorList>
    </citation>
    <scope>NUCLEOTIDE SEQUENCE [LARGE SCALE GENOMIC DNA]</scope>
</reference>
<keyword evidence="2" id="KW-1185">Reference proteome</keyword>
<sequence length="109" mass="12322">MAANGRLARVKNLENVAFCWWRSRLSRPSPAASSVLPPHVLPARLASVHRRLAFPYPWLASSLPALFRRRRQLLPPAVVARLTRHTAASGRACRELSQGTLFCRTRQDR</sequence>
<dbReference type="AlphaFoldDB" id="A0A4U6V1S5"/>
<organism evidence="1 2">
    <name type="scientific">Setaria viridis</name>
    <name type="common">Green bristlegrass</name>
    <name type="synonym">Setaria italica subsp. viridis</name>
    <dbReference type="NCBI Taxonomy" id="4556"/>
    <lineage>
        <taxon>Eukaryota</taxon>
        <taxon>Viridiplantae</taxon>
        <taxon>Streptophyta</taxon>
        <taxon>Embryophyta</taxon>
        <taxon>Tracheophyta</taxon>
        <taxon>Spermatophyta</taxon>
        <taxon>Magnoliopsida</taxon>
        <taxon>Liliopsida</taxon>
        <taxon>Poales</taxon>
        <taxon>Poaceae</taxon>
        <taxon>PACMAD clade</taxon>
        <taxon>Panicoideae</taxon>
        <taxon>Panicodae</taxon>
        <taxon>Paniceae</taxon>
        <taxon>Cenchrinae</taxon>
        <taxon>Setaria</taxon>
    </lineage>
</organism>
<dbReference type="Gramene" id="TKW23001">
    <property type="protein sequence ID" value="TKW23001"/>
    <property type="gene ID" value="SEVIR_4G264600v2"/>
</dbReference>
<gene>
    <name evidence="1" type="ORF">SEVIR_4G264600v2</name>
</gene>
<evidence type="ECO:0000313" key="1">
    <source>
        <dbReference type="EMBL" id="TKW23001.1"/>
    </source>
</evidence>
<evidence type="ECO:0000313" key="2">
    <source>
        <dbReference type="Proteomes" id="UP000298652"/>
    </source>
</evidence>